<organism evidence="2 3">
    <name type="scientific">Guyanagaster necrorhizus</name>
    <dbReference type="NCBI Taxonomy" id="856835"/>
    <lineage>
        <taxon>Eukaryota</taxon>
        <taxon>Fungi</taxon>
        <taxon>Dikarya</taxon>
        <taxon>Basidiomycota</taxon>
        <taxon>Agaricomycotina</taxon>
        <taxon>Agaricomycetes</taxon>
        <taxon>Agaricomycetidae</taxon>
        <taxon>Agaricales</taxon>
        <taxon>Marasmiineae</taxon>
        <taxon>Physalacriaceae</taxon>
        <taxon>Guyanagaster</taxon>
    </lineage>
</organism>
<evidence type="ECO:0000313" key="3">
    <source>
        <dbReference type="Proteomes" id="UP000812287"/>
    </source>
</evidence>
<reference evidence="2" key="1">
    <citation type="submission" date="2020-11" db="EMBL/GenBank/DDBJ databases">
        <title>Adaptations for nitrogen fixation in a non-lichenized fungal sporocarp promotes dispersal by wood-feeding termites.</title>
        <authorList>
            <consortium name="DOE Joint Genome Institute"/>
            <person name="Koch R.A."/>
            <person name="Yoon G."/>
            <person name="Arayal U."/>
            <person name="Lail K."/>
            <person name="Amirebrahimi M."/>
            <person name="Labutti K."/>
            <person name="Lipzen A."/>
            <person name="Riley R."/>
            <person name="Barry K."/>
            <person name="Henrissat B."/>
            <person name="Grigoriev I.V."/>
            <person name="Herr J.R."/>
            <person name="Aime M.C."/>
        </authorList>
    </citation>
    <scope>NUCLEOTIDE SEQUENCE</scope>
    <source>
        <strain evidence="2">MCA 3950</strain>
    </source>
</reference>
<evidence type="ECO:0000313" key="2">
    <source>
        <dbReference type="EMBL" id="KAG7441680.1"/>
    </source>
</evidence>
<feature type="region of interest" description="Disordered" evidence="1">
    <location>
        <begin position="307"/>
        <end position="351"/>
    </location>
</feature>
<sequence length="391" mass="43239">MRSNLINDGGPDLDACPRLTTTLRPNLITALATNSLGDLVPKLSLDGDNLERIGASRIDGRRSRFSAGPGRIGGDVSFFMARGSPPSTPLQFKCFLYSSEIGKGCPWSFSRRFDCRRHEKTHLTGDALVEELHYCPLGTGCHADFKNLQLSNLRTHIRAVHHDIQHLICQDCMPFVLTADPAAFNRHKIEKHSDLQPVLHTIHNPTPPAMPVPFPQALPQPSTSKITLAPLSTLIRHPPAPLLPPPCSIIIRAKLPLPENRRLKPIVPRRRHDWHVAPTRPYIARYLNTVPKLRDFLRDACGVELRPPRTRRHLPSPVSSSMTGSGSVSTSPSASQSTPPTRNATISPPPLQWVGSLTVPEPIMDTNYSRFRFVGGNVISMRLDSRVLPAP</sequence>
<accession>A0A9P8ANA4</accession>
<dbReference type="RefSeq" id="XP_043035180.1">
    <property type="nucleotide sequence ID" value="XM_043177764.1"/>
</dbReference>
<feature type="compositionally biased region" description="Low complexity" evidence="1">
    <location>
        <begin position="315"/>
        <end position="341"/>
    </location>
</feature>
<evidence type="ECO:0000256" key="1">
    <source>
        <dbReference type="SAM" id="MobiDB-lite"/>
    </source>
</evidence>
<gene>
    <name evidence="2" type="ORF">BT62DRAFT_1011248</name>
</gene>
<dbReference type="OrthoDB" id="3033780at2759"/>
<proteinExistence type="predicted"/>
<keyword evidence="3" id="KW-1185">Reference proteome</keyword>
<dbReference type="AlphaFoldDB" id="A0A9P8ANA4"/>
<dbReference type="GeneID" id="66100051"/>
<protein>
    <submittedName>
        <fullName evidence="2">Uncharacterized protein</fullName>
    </submittedName>
</protein>
<dbReference type="Proteomes" id="UP000812287">
    <property type="component" value="Unassembled WGS sequence"/>
</dbReference>
<name>A0A9P8ANA4_9AGAR</name>
<comment type="caution">
    <text evidence="2">The sequence shown here is derived from an EMBL/GenBank/DDBJ whole genome shotgun (WGS) entry which is preliminary data.</text>
</comment>
<dbReference type="EMBL" id="MU250557">
    <property type="protein sequence ID" value="KAG7441680.1"/>
    <property type="molecule type" value="Genomic_DNA"/>
</dbReference>